<evidence type="ECO:0000256" key="1">
    <source>
        <dbReference type="ARBA" id="ARBA00004141"/>
    </source>
</evidence>
<dbReference type="Proteomes" id="UP000887568">
    <property type="component" value="Unplaced"/>
</dbReference>
<feature type="compositionally biased region" description="Low complexity" evidence="6">
    <location>
        <begin position="13"/>
        <end position="30"/>
    </location>
</feature>
<name>A0A914B5W2_PATMI</name>
<dbReference type="InterPro" id="IPR007237">
    <property type="entry name" value="CD20-like"/>
</dbReference>
<dbReference type="InterPro" id="IPR030417">
    <property type="entry name" value="MS4A"/>
</dbReference>
<organism evidence="8 9">
    <name type="scientific">Patiria miniata</name>
    <name type="common">Bat star</name>
    <name type="synonym">Asterina miniata</name>
    <dbReference type="NCBI Taxonomy" id="46514"/>
    <lineage>
        <taxon>Eukaryota</taxon>
        <taxon>Metazoa</taxon>
        <taxon>Echinodermata</taxon>
        <taxon>Eleutherozoa</taxon>
        <taxon>Asterozoa</taxon>
        <taxon>Asteroidea</taxon>
        <taxon>Valvatacea</taxon>
        <taxon>Valvatida</taxon>
        <taxon>Asterinidae</taxon>
        <taxon>Patiria</taxon>
    </lineage>
</organism>
<evidence type="ECO:0000313" key="9">
    <source>
        <dbReference type="Proteomes" id="UP000887568"/>
    </source>
</evidence>
<protein>
    <submittedName>
        <fullName evidence="8">Uncharacterized protein</fullName>
    </submittedName>
</protein>
<dbReference type="OrthoDB" id="10042560at2759"/>
<dbReference type="EnsemblMetazoa" id="XM_038214928.1">
    <property type="protein sequence ID" value="XP_038070856.1"/>
    <property type="gene ID" value="LOC119739835"/>
</dbReference>
<keyword evidence="3 7" id="KW-0812">Transmembrane</keyword>
<feature type="transmembrane region" description="Helical" evidence="7">
    <location>
        <begin position="146"/>
        <end position="169"/>
    </location>
</feature>
<evidence type="ECO:0000256" key="7">
    <source>
        <dbReference type="SAM" id="Phobius"/>
    </source>
</evidence>
<evidence type="ECO:0000256" key="4">
    <source>
        <dbReference type="ARBA" id="ARBA00022989"/>
    </source>
</evidence>
<proteinExistence type="inferred from homology"/>
<dbReference type="PANTHER" id="PTHR23320:SF165">
    <property type="entry name" value="MARVEL DOMAIN-CONTAINING PROTEIN"/>
    <property type="match status" value="1"/>
</dbReference>
<dbReference type="RefSeq" id="XP_038070856.1">
    <property type="nucleotide sequence ID" value="XM_038214928.1"/>
</dbReference>
<dbReference type="GO" id="GO:0016020">
    <property type="term" value="C:membrane"/>
    <property type="evidence" value="ECO:0007669"/>
    <property type="project" value="UniProtKB-SubCell"/>
</dbReference>
<feature type="compositionally biased region" description="Polar residues" evidence="6">
    <location>
        <begin position="1"/>
        <end position="12"/>
    </location>
</feature>
<sequence length="318" mass="33765">MEHQTKVPSEGQTTTLNPNTNSSLSTEPSPVHQPNNMTGVVSSVTSTQGASYPPGPPMVSQQYMVMIQNPTGMLPDFNVRGAYMTAHLQIICGILSVMLGIIAIVIESEDAYIGAPIWTGIFFFMSAGLTGEFAAKKRQNCLITGYLVLSILSAVAAFQLLSLMASFTAWEFGALYSSTLLRGRVAVDALTAVIALLELGVSIVASVISCRGTCCQTSTGSSMTVQYLPAVPNGGTSVLQNEHGHFVQGQPIQVTTCNSGQVAYQVQPCPMSHPPQPLPQAQQSGAYIPPYPSMEDSGTQLEDTENDQVTGMEKVPLV</sequence>
<reference evidence="8" key="1">
    <citation type="submission" date="2022-11" db="UniProtKB">
        <authorList>
            <consortium name="EnsemblMetazoa"/>
        </authorList>
    </citation>
    <scope>IDENTIFICATION</scope>
</reference>
<accession>A0A914B5W2</accession>
<feature type="transmembrane region" description="Helical" evidence="7">
    <location>
        <begin position="112"/>
        <end position="134"/>
    </location>
</feature>
<feature type="compositionally biased region" description="Polar residues" evidence="6">
    <location>
        <begin position="32"/>
        <end position="50"/>
    </location>
</feature>
<dbReference type="PANTHER" id="PTHR23320">
    <property type="entry name" value="MEMBRANE-SPANNING 4-DOMAINS SUBFAMILY A MS4A -RELATED"/>
    <property type="match status" value="1"/>
</dbReference>
<feature type="transmembrane region" description="Helical" evidence="7">
    <location>
        <begin position="189"/>
        <end position="208"/>
    </location>
</feature>
<keyword evidence="4 7" id="KW-1133">Transmembrane helix</keyword>
<feature type="transmembrane region" description="Helical" evidence="7">
    <location>
        <begin position="86"/>
        <end position="106"/>
    </location>
</feature>
<evidence type="ECO:0000313" key="8">
    <source>
        <dbReference type="EnsemblMetazoa" id="XP_038070856.1"/>
    </source>
</evidence>
<keyword evidence="5 7" id="KW-0472">Membrane</keyword>
<keyword evidence="9" id="KW-1185">Reference proteome</keyword>
<comment type="subcellular location">
    <subcellularLocation>
        <location evidence="1">Membrane</location>
        <topology evidence="1">Multi-pass membrane protein</topology>
    </subcellularLocation>
</comment>
<evidence type="ECO:0000256" key="6">
    <source>
        <dbReference type="SAM" id="MobiDB-lite"/>
    </source>
</evidence>
<evidence type="ECO:0000256" key="5">
    <source>
        <dbReference type="ARBA" id="ARBA00023136"/>
    </source>
</evidence>
<comment type="similarity">
    <text evidence="2">Belongs to the MS4A family.</text>
</comment>
<dbReference type="GeneID" id="119739835"/>
<dbReference type="OMA" id="YIGAPIW"/>
<dbReference type="AlphaFoldDB" id="A0A914B5W2"/>
<evidence type="ECO:0000256" key="3">
    <source>
        <dbReference type="ARBA" id="ARBA00022692"/>
    </source>
</evidence>
<feature type="region of interest" description="Disordered" evidence="6">
    <location>
        <begin position="1"/>
        <end position="52"/>
    </location>
</feature>
<dbReference type="Pfam" id="PF04103">
    <property type="entry name" value="CD20"/>
    <property type="match status" value="1"/>
</dbReference>
<evidence type="ECO:0000256" key="2">
    <source>
        <dbReference type="ARBA" id="ARBA00009565"/>
    </source>
</evidence>
<feature type="region of interest" description="Disordered" evidence="6">
    <location>
        <begin position="269"/>
        <end position="318"/>
    </location>
</feature>